<dbReference type="Proteomes" id="UP000298030">
    <property type="component" value="Unassembled WGS sequence"/>
</dbReference>
<evidence type="ECO:0000313" key="1">
    <source>
        <dbReference type="EMBL" id="TEB33391.1"/>
    </source>
</evidence>
<evidence type="ECO:0008006" key="3">
    <source>
        <dbReference type="Google" id="ProtNLM"/>
    </source>
</evidence>
<protein>
    <recommendedName>
        <fullName evidence="3">F-box domain-containing protein</fullName>
    </recommendedName>
</protein>
<comment type="caution">
    <text evidence="1">The sequence shown here is derived from an EMBL/GenBank/DDBJ whole genome shotgun (WGS) entry which is preliminary data.</text>
</comment>
<evidence type="ECO:0000313" key="2">
    <source>
        <dbReference type="Proteomes" id="UP000298030"/>
    </source>
</evidence>
<gene>
    <name evidence="1" type="ORF">FA13DRAFT_151352</name>
</gene>
<dbReference type="OrthoDB" id="2926830at2759"/>
<sequence>MSIVDLPNELLLAIFENLVNSSSPSFADPPSRISEVCQHWRSQSLLIPDLRAVLPLVTVGTTSRTLKGPLNTGATPSFAVRGVSSRHKKDPDFLKAFAKSTQWGHVELLDLHHDMLRPISTQLVSDVPLLHTLKLNINAGEHDYAGYLYASEEAPALRRLELECPARILFKAPFDQLEEYVERSTSSIGIGRILHSESKIQSLSYYSFPSTAASLPHDPQPSSQLYLARHVTRRTYTPRVNRPQGCLRLTSPRRHRSGLTAVFKTVGAHQKSVRTTKIE</sequence>
<dbReference type="STRING" id="71717.A0A4Y7THB5"/>
<reference evidence="1 2" key="1">
    <citation type="journal article" date="2019" name="Nat. Ecol. Evol.">
        <title>Megaphylogeny resolves global patterns of mushroom evolution.</title>
        <authorList>
            <person name="Varga T."/>
            <person name="Krizsan K."/>
            <person name="Foldi C."/>
            <person name="Dima B."/>
            <person name="Sanchez-Garcia M."/>
            <person name="Sanchez-Ramirez S."/>
            <person name="Szollosi G.J."/>
            <person name="Szarkandi J.G."/>
            <person name="Papp V."/>
            <person name="Albert L."/>
            <person name="Andreopoulos W."/>
            <person name="Angelini C."/>
            <person name="Antonin V."/>
            <person name="Barry K.W."/>
            <person name="Bougher N.L."/>
            <person name="Buchanan P."/>
            <person name="Buyck B."/>
            <person name="Bense V."/>
            <person name="Catcheside P."/>
            <person name="Chovatia M."/>
            <person name="Cooper J."/>
            <person name="Damon W."/>
            <person name="Desjardin D."/>
            <person name="Finy P."/>
            <person name="Geml J."/>
            <person name="Haridas S."/>
            <person name="Hughes K."/>
            <person name="Justo A."/>
            <person name="Karasinski D."/>
            <person name="Kautmanova I."/>
            <person name="Kiss B."/>
            <person name="Kocsube S."/>
            <person name="Kotiranta H."/>
            <person name="LaButti K.M."/>
            <person name="Lechner B.E."/>
            <person name="Liimatainen K."/>
            <person name="Lipzen A."/>
            <person name="Lukacs Z."/>
            <person name="Mihaltcheva S."/>
            <person name="Morgado L.N."/>
            <person name="Niskanen T."/>
            <person name="Noordeloos M.E."/>
            <person name="Ohm R.A."/>
            <person name="Ortiz-Santana B."/>
            <person name="Ovrebo C."/>
            <person name="Racz N."/>
            <person name="Riley R."/>
            <person name="Savchenko A."/>
            <person name="Shiryaev A."/>
            <person name="Soop K."/>
            <person name="Spirin V."/>
            <person name="Szebenyi C."/>
            <person name="Tomsovsky M."/>
            <person name="Tulloss R.E."/>
            <person name="Uehling J."/>
            <person name="Grigoriev I.V."/>
            <person name="Vagvolgyi C."/>
            <person name="Papp T."/>
            <person name="Martin F.M."/>
            <person name="Miettinen O."/>
            <person name="Hibbett D.S."/>
            <person name="Nagy L.G."/>
        </authorList>
    </citation>
    <scope>NUCLEOTIDE SEQUENCE [LARGE SCALE GENOMIC DNA]</scope>
    <source>
        <strain evidence="1 2">FP101781</strain>
    </source>
</reference>
<keyword evidence="2" id="KW-1185">Reference proteome</keyword>
<dbReference type="AlphaFoldDB" id="A0A4Y7THB5"/>
<dbReference type="EMBL" id="QPFP01000012">
    <property type="protein sequence ID" value="TEB33391.1"/>
    <property type="molecule type" value="Genomic_DNA"/>
</dbReference>
<organism evidence="1 2">
    <name type="scientific">Coprinellus micaceus</name>
    <name type="common">Glistening ink-cap mushroom</name>
    <name type="synonym">Coprinus micaceus</name>
    <dbReference type="NCBI Taxonomy" id="71717"/>
    <lineage>
        <taxon>Eukaryota</taxon>
        <taxon>Fungi</taxon>
        <taxon>Dikarya</taxon>
        <taxon>Basidiomycota</taxon>
        <taxon>Agaricomycotina</taxon>
        <taxon>Agaricomycetes</taxon>
        <taxon>Agaricomycetidae</taxon>
        <taxon>Agaricales</taxon>
        <taxon>Agaricineae</taxon>
        <taxon>Psathyrellaceae</taxon>
        <taxon>Coprinellus</taxon>
    </lineage>
</organism>
<name>A0A4Y7THB5_COPMI</name>
<accession>A0A4Y7THB5</accession>
<proteinExistence type="predicted"/>